<sequence length="184" mass="20616">MSQTQYQQIGVSADPRPHVYDPVTQPEYFEGVRTRRMVAWLIDVVIVAFLTVLAFVALFFFGLLTLGLGWTLYLIFPAISTVIAVFYYGLCYTGPKSATLGMRSVDLEMRTWYGGPVYFLLGAVHAVLYWISVSVLTPAILLVALLNPRKRTLHDMLLGTIVVNDEQRALALRRPVITPPPVRA</sequence>
<dbReference type="PANTHER" id="PTHR36115">
    <property type="entry name" value="PROLINE-RICH ANTIGEN HOMOLOG-RELATED"/>
    <property type="match status" value="1"/>
</dbReference>
<feature type="domain" description="RDD" evidence="7">
    <location>
        <begin position="34"/>
        <end position="158"/>
    </location>
</feature>
<comment type="subcellular location">
    <subcellularLocation>
        <location evidence="1">Cell membrane</location>
        <topology evidence="1">Multi-pass membrane protein</topology>
    </subcellularLocation>
</comment>
<keyword evidence="4 6" id="KW-1133">Transmembrane helix</keyword>
<evidence type="ECO:0000256" key="1">
    <source>
        <dbReference type="ARBA" id="ARBA00004651"/>
    </source>
</evidence>
<feature type="transmembrane region" description="Helical" evidence="6">
    <location>
        <begin position="70"/>
        <end position="90"/>
    </location>
</feature>
<proteinExistence type="predicted"/>
<evidence type="ECO:0000313" key="8">
    <source>
        <dbReference type="EMBL" id="BAT60586.1"/>
    </source>
</evidence>
<dbReference type="KEGG" id="vgo:GJW-30_1_03132"/>
<evidence type="ECO:0000256" key="2">
    <source>
        <dbReference type="ARBA" id="ARBA00022475"/>
    </source>
</evidence>
<reference evidence="8 9" key="1">
    <citation type="submission" date="2015-08" db="EMBL/GenBank/DDBJ databases">
        <title>Investigation of the bacterial diversity of lava forest soil.</title>
        <authorList>
            <person name="Lee J.S."/>
        </authorList>
    </citation>
    <scope>NUCLEOTIDE SEQUENCE [LARGE SCALE GENOMIC DNA]</scope>
    <source>
        <strain evidence="8 9">GJW-30</strain>
    </source>
</reference>
<dbReference type="GO" id="GO:0005886">
    <property type="term" value="C:plasma membrane"/>
    <property type="evidence" value="ECO:0007669"/>
    <property type="project" value="UniProtKB-SubCell"/>
</dbReference>
<evidence type="ECO:0000256" key="5">
    <source>
        <dbReference type="ARBA" id="ARBA00023136"/>
    </source>
</evidence>
<name>A0A0S3PXC3_9BRAD</name>
<dbReference type="EMBL" id="AP014946">
    <property type="protein sequence ID" value="BAT60586.1"/>
    <property type="molecule type" value="Genomic_DNA"/>
</dbReference>
<keyword evidence="9" id="KW-1185">Reference proteome</keyword>
<keyword evidence="2" id="KW-1003">Cell membrane</keyword>
<feature type="transmembrane region" description="Helical" evidence="6">
    <location>
        <begin position="37"/>
        <end position="63"/>
    </location>
</feature>
<dbReference type="InterPro" id="IPR010432">
    <property type="entry name" value="RDD"/>
</dbReference>
<keyword evidence="3 6" id="KW-0812">Transmembrane</keyword>
<dbReference type="RefSeq" id="WP_096356925.1">
    <property type="nucleotide sequence ID" value="NZ_AP014946.1"/>
</dbReference>
<protein>
    <submittedName>
        <fullName evidence="8">RDD family protein</fullName>
    </submittedName>
</protein>
<evidence type="ECO:0000256" key="6">
    <source>
        <dbReference type="SAM" id="Phobius"/>
    </source>
</evidence>
<dbReference type="InterPro" id="IPR051791">
    <property type="entry name" value="Pra-immunoreactive"/>
</dbReference>
<dbReference type="OrthoDB" id="7270324at2"/>
<feature type="transmembrane region" description="Helical" evidence="6">
    <location>
        <begin position="117"/>
        <end position="146"/>
    </location>
</feature>
<evidence type="ECO:0000256" key="3">
    <source>
        <dbReference type="ARBA" id="ARBA00022692"/>
    </source>
</evidence>
<dbReference type="AlphaFoldDB" id="A0A0S3PXC3"/>
<evidence type="ECO:0000313" key="9">
    <source>
        <dbReference type="Proteomes" id="UP000236884"/>
    </source>
</evidence>
<dbReference type="Pfam" id="PF06271">
    <property type="entry name" value="RDD"/>
    <property type="match status" value="1"/>
</dbReference>
<gene>
    <name evidence="8" type="ORF">GJW-30_1_03132</name>
</gene>
<organism evidence="8 9">
    <name type="scientific">Variibacter gotjawalensis</name>
    <dbReference type="NCBI Taxonomy" id="1333996"/>
    <lineage>
        <taxon>Bacteria</taxon>
        <taxon>Pseudomonadati</taxon>
        <taxon>Pseudomonadota</taxon>
        <taxon>Alphaproteobacteria</taxon>
        <taxon>Hyphomicrobiales</taxon>
        <taxon>Nitrobacteraceae</taxon>
        <taxon>Variibacter</taxon>
    </lineage>
</organism>
<evidence type="ECO:0000256" key="4">
    <source>
        <dbReference type="ARBA" id="ARBA00022989"/>
    </source>
</evidence>
<accession>A0A0S3PXC3</accession>
<evidence type="ECO:0000259" key="7">
    <source>
        <dbReference type="Pfam" id="PF06271"/>
    </source>
</evidence>
<keyword evidence="5 6" id="KW-0472">Membrane</keyword>
<dbReference type="Proteomes" id="UP000236884">
    <property type="component" value="Chromosome"/>
</dbReference>